<sequence>MRTRLDVRPFEAVPAWVAERLRPHVDRAANEVLNELRRGDPPVGDGEIGRARAGIVAGIRHFCDLVEDPGAGWERVAAFYLRVGRHLARDGRDPVEVQQALRRSALAAWRTLAAVPGGLDLDLGALSLVVDAQFRRPVPAAPSAGPVRRRPPGPAALPGDGADPARPARQPRRRTLTHRYLSLL</sequence>
<feature type="region of interest" description="Disordered" evidence="1">
    <location>
        <begin position="139"/>
        <end position="172"/>
    </location>
</feature>
<name>A0A6I4MMV6_9ACTN</name>
<feature type="compositionally biased region" description="Low complexity" evidence="1">
    <location>
        <begin position="156"/>
        <end position="168"/>
    </location>
</feature>
<protein>
    <recommendedName>
        <fullName evidence="2">PucR-like N-terminal domain-containing protein</fullName>
    </recommendedName>
</protein>
<comment type="caution">
    <text evidence="3">The sequence shown here is derived from an EMBL/GenBank/DDBJ whole genome shotgun (WGS) entry which is preliminary data.</text>
</comment>
<dbReference type="AlphaFoldDB" id="A0A6I4MMV6"/>
<dbReference type="EMBL" id="WBMS02000064">
    <property type="protein sequence ID" value="MWA07142.1"/>
    <property type="molecule type" value="Genomic_DNA"/>
</dbReference>
<evidence type="ECO:0000313" key="4">
    <source>
        <dbReference type="Proteomes" id="UP000462055"/>
    </source>
</evidence>
<organism evidence="3 4">
    <name type="scientific">Actinomadura physcomitrii</name>
    <dbReference type="NCBI Taxonomy" id="2650748"/>
    <lineage>
        <taxon>Bacteria</taxon>
        <taxon>Bacillati</taxon>
        <taxon>Actinomycetota</taxon>
        <taxon>Actinomycetes</taxon>
        <taxon>Streptosporangiales</taxon>
        <taxon>Thermomonosporaceae</taxon>
        <taxon>Actinomadura</taxon>
    </lineage>
</organism>
<accession>A0A6I4MMV6</accession>
<evidence type="ECO:0000259" key="2">
    <source>
        <dbReference type="Pfam" id="PF25906"/>
    </source>
</evidence>
<proteinExistence type="predicted"/>
<dbReference type="RefSeq" id="WP_151600043.1">
    <property type="nucleotide sequence ID" value="NZ_WBMS02000064.1"/>
</dbReference>
<reference evidence="3" key="1">
    <citation type="submission" date="2019-12" db="EMBL/GenBank/DDBJ databases">
        <title>Actinomadura physcomitrii sp. nov., a novel actinomycete isolated from moss [Physcomitrium sphaericum (Ludw) Fuernr].</title>
        <authorList>
            <person name="Zhuang X."/>
        </authorList>
    </citation>
    <scope>NUCLEOTIDE SEQUENCE [LARGE SCALE GENOMIC DNA]</scope>
    <source>
        <strain evidence="3">LD22</strain>
    </source>
</reference>
<evidence type="ECO:0000256" key="1">
    <source>
        <dbReference type="SAM" id="MobiDB-lite"/>
    </source>
</evidence>
<gene>
    <name evidence="3" type="ORF">F8568_043770</name>
</gene>
<feature type="domain" description="PucR-like N-terminal" evidence="2">
    <location>
        <begin position="10"/>
        <end position="117"/>
    </location>
</feature>
<dbReference type="InterPro" id="IPR058663">
    <property type="entry name" value="PucR-like_N"/>
</dbReference>
<evidence type="ECO:0000313" key="3">
    <source>
        <dbReference type="EMBL" id="MWA07142.1"/>
    </source>
</evidence>
<keyword evidence="4" id="KW-1185">Reference proteome</keyword>
<dbReference type="Pfam" id="PF25906">
    <property type="entry name" value="PucR-like_N"/>
    <property type="match status" value="1"/>
</dbReference>
<dbReference type="Proteomes" id="UP000462055">
    <property type="component" value="Unassembled WGS sequence"/>
</dbReference>